<name>A0A7S1B6C2_9STRA</name>
<evidence type="ECO:0000313" key="2">
    <source>
        <dbReference type="EMBL" id="CAD8875243.1"/>
    </source>
</evidence>
<proteinExistence type="predicted"/>
<gene>
    <name evidence="2" type="ORF">CHYS00102_LOCUS2418</name>
</gene>
<dbReference type="EMBL" id="HBFR01003497">
    <property type="protein sequence ID" value="CAD8875243.1"/>
    <property type="molecule type" value="Transcribed_RNA"/>
</dbReference>
<keyword evidence="1" id="KW-0732">Signal</keyword>
<dbReference type="AlphaFoldDB" id="A0A7S1B6C2"/>
<sequence>MGPAARSLKMISSVAASYALLIIALRSAVTTADGCQGTGGFIQHGNSACSCGSAMQEMPFPVNCTALGDAKAACVYGNHCLCSEGYRGCPAQFGECAPSFACSPEVCDADACACGSATKTNCRTHGDAGAACVDGGKCRCGDGFVCRHGRTDADGACREGTSCVPLPPVADLTDPDDGGGKKKRAQKILRKVSDRTRKTTGSTKKSKNPYFSVSIDGEYYLWSTTKWAVTVSAGEKAKELKNMAGLEVWHGVEKENLFGTKCGGPYSKKYIEEGDGVVMAVCKNLPSMSFGTPQYITLVRTKGNKKQKLQIGEMSVSEYYAKDTED</sequence>
<feature type="signal peptide" evidence="1">
    <location>
        <begin position="1"/>
        <end position="32"/>
    </location>
</feature>
<reference evidence="2" key="1">
    <citation type="submission" date="2021-01" db="EMBL/GenBank/DDBJ databases">
        <authorList>
            <person name="Corre E."/>
            <person name="Pelletier E."/>
            <person name="Niang G."/>
            <person name="Scheremetjew M."/>
            <person name="Finn R."/>
            <person name="Kale V."/>
            <person name="Holt S."/>
            <person name="Cochrane G."/>
            <person name="Meng A."/>
            <person name="Brown T."/>
            <person name="Cohen L."/>
        </authorList>
    </citation>
    <scope>NUCLEOTIDE SEQUENCE</scope>
    <source>
        <strain evidence="2">308</strain>
    </source>
</reference>
<evidence type="ECO:0008006" key="3">
    <source>
        <dbReference type="Google" id="ProtNLM"/>
    </source>
</evidence>
<feature type="chain" id="PRO_5030616238" description="EGF-like domain-containing protein" evidence="1">
    <location>
        <begin position="33"/>
        <end position="326"/>
    </location>
</feature>
<accession>A0A7S1B6C2</accession>
<protein>
    <recommendedName>
        <fullName evidence="3">EGF-like domain-containing protein</fullName>
    </recommendedName>
</protein>
<evidence type="ECO:0000256" key="1">
    <source>
        <dbReference type="SAM" id="SignalP"/>
    </source>
</evidence>
<organism evidence="2">
    <name type="scientific">Corethron hystrix</name>
    <dbReference type="NCBI Taxonomy" id="216773"/>
    <lineage>
        <taxon>Eukaryota</taxon>
        <taxon>Sar</taxon>
        <taxon>Stramenopiles</taxon>
        <taxon>Ochrophyta</taxon>
        <taxon>Bacillariophyta</taxon>
        <taxon>Coscinodiscophyceae</taxon>
        <taxon>Corethrophycidae</taxon>
        <taxon>Corethrales</taxon>
        <taxon>Corethraceae</taxon>
        <taxon>Corethron</taxon>
    </lineage>
</organism>